<proteinExistence type="predicted"/>
<reference evidence="3" key="1">
    <citation type="submission" date="2016-11" db="UniProtKB">
        <authorList>
            <consortium name="WormBaseParasite"/>
        </authorList>
    </citation>
    <scope>IDENTIFICATION</scope>
</reference>
<dbReference type="SUPFAM" id="SSF50978">
    <property type="entry name" value="WD40 repeat-like"/>
    <property type="match status" value="1"/>
</dbReference>
<accession>A0A1I7WY34</accession>
<keyword evidence="1" id="KW-0812">Transmembrane</keyword>
<dbReference type="InterPro" id="IPR015943">
    <property type="entry name" value="WD40/YVTN_repeat-like_dom_sf"/>
</dbReference>
<organism evidence="2 3">
    <name type="scientific">Heterorhabditis bacteriophora</name>
    <name type="common">Entomopathogenic nematode worm</name>
    <dbReference type="NCBI Taxonomy" id="37862"/>
    <lineage>
        <taxon>Eukaryota</taxon>
        <taxon>Metazoa</taxon>
        <taxon>Ecdysozoa</taxon>
        <taxon>Nematoda</taxon>
        <taxon>Chromadorea</taxon>
        <taxon>Rhabditida</taxon>
        <taxon>Rhabditina</taxon>
        <taxon>Rhabditomorpha</taxon>
        <taxon>Strongyloidea</taxon>
        <taxon>Heterorhabditidae</taxon>
        <taxon>Heterorhabditis</taxon>
    </lineage>
</organism>
<evidence type="ECO:0000313" key="2">
    <source>
        <dbReference type="Proteomes" id="UP000095283"/>
    </source>
</evidence>
<keyword evidence="1" id="KW-1133">Transmembrane helix</keyword>
<sequence>MGYYSFLSELAATRSLKDVHCFNILSYSGIVYEVLFSYMLIRVFVICDAFIHIYPYFYRNRRRVFNNLSNNRTLVNNYYRPLSRIKTLVSCFVRLIISLFQFSFKLHIVCEEDLKILFALFAKFSYLNIMKFSLTDYQRDHLELKAHNSYVQGMCLVGAKQGSPILSSVCKEGTIKFWDITSTRRMKLIEEIPKAHSDAINSVCSNSFMMFTASSDQTIGFWKQNKQE</sequence>
<dbReference type="InterPro" id="IPR001680">
    <property type="entry name" value="WD40_rpt"/>
</dbReference>
<dbReference type="Proteomes" id="UP000095283">
    <property type="component" value="Unplaced"/>
</dbReference>
<feature type="transmembrane region" description="Helical" evidence="1">
    <location>
        <begin position="35"/>
        <end position="57"/>
    </location>
</feature>
<dbReference type="InterPro" id="IPR036322">
    <property type="entry name" value="WD40_repeat_dom_sf"/>
</dbReference>
<keyword evidence="1" id="KW-0472">Membrane</keyword>
<dbReference type="WBParaSite" id="Hba_10146">
    <property type="protein sequence ID" value="Hba_10146"/>
    <property type="gene ID" value="Hba_10146"/>
</dbReference>
<dbReference type="InterPro" id="IPR045182">
    <property type="entry name" value="JINGUBANG-like"/>
</dbReference>
<dbReference type="AlphaFoldDB" id="A0A1I7WY34"/>
<dbReference type="Pfam" id="PF00400">
    <property type="entry name" value="WD40"/>
    <property type="match status" value="2"/>
</dbReference>
<protein>
    <submittedName>
        <fullName evidence="3">WD_REPEATS_REGION domain-containing protein</fullName>
    </submittedName>
</protein>
<dbReference type="PANTHER" id="PTHR22844">
    <property type="entry name" value="F-BOX AND WD40 DOMAIN PROTEIN"/>
    <property type="match status" value="1"/>
</dbReference>
<dbReference type="PANTHER" id="PTHR22844:SF387">
    <property type="entry name" value="F3I6.5 PROTEIN"/>
    <property type="match status" value="1"/>
</dbReference>
<dbReference type="SMART" id="SM00320">
    <property type="entry name" value="WD40"/>
    <property type="match status" value="2"/>
</dbReference>
<evidence type="ECO:0000256" key="1">
    <source>
        <dbReference type="SAM" id="Phobius"/>
    </source>
</evidence>
<name>A0A1I7WY34_HETBA</name>
<evidence type="ECO:0000313" key="3">
    <source>
        <dbReference type="WBParaSite" id="Hba_10146"/>
    </source>
</evidence>
<dbReference type="Gene3D" id="2.130.10.10">
    <property type="entry name" value="YVTN repeat-like/Quinoprotein amine dehydrogenase"/>
    <property type="match status" value="1"/>
</dbReference>
<keyword evidence="2" id="KW-1185">Reference proteome</keyword>